<dbReference type="EMBL" id="MU150233">
    <property type="protein sequence ID" value="KAF9468360.1"/>
    <property type="molecule type" value="Genomic_DNA"/>
</dbReference>
<feature type="region of interest" description="Disordered" evidence="3">
    <location>
        <begin position="1"/>
        <end position="37"/>
    </location>
</feature>
<comment type="similarity">
    <text evidence="1">Belongs to the TEC1 family.</text>
</comment>
<evidence type="ECO:0000256" key="3">
    <source>
        <dbReference type="SAM" id="MobiDB-lite"/>
    </source>
</evidence>
<feature type="compositionally biased region" description="Low complexity" evidence="3">
    <location>
        <begin position="153"/>
        <end position="174"/>
    </location>
</feature>
<keyword evidence="6" id="KW-1185">Reference proteome</keyword>
<dbReference type="AlphaFoldDB" id="A0A9P5YGR7"/>
<feature type="region of interest" description="Disordered" evidence="3">
    <location>
        <begin position="196"/>
        <end position="217"/>
    </location>
</feature>
<feature type="domain" description="TEA" evidence="4">
    <location>
        <begin position="53"/>
        <end position="127"/>
    </location>
</feature>
<dbReference type="GO" id="GO:0003700">
    <property type="term" value="F:DNA-binding transcription factor activity"/>
    <property type="evidence" value="ECO:0007669"/>
    <property type="project" value="InterPro"/>
</dbReference>
<dbReference type="Gene3D" id="6.10.20.40">
    <property type="entry name" value="TEA/ATTS domain"/>
    <property type="match status" value="1"/>
</dbReference>
<dbReference type="Pfam" id="PF01285">
    <property type="entry name" value="TEA"/>
    <property type="match status" value="1"/>
</dbReference>
<dbReference type="InterPro" id="IPR000818">
    <property type="entry name" value="TEA/ATTS_dom"/>
</dbReference>
<feature type="DNA-binding region" description="TEA" evidence="2">
    <location>
        <begin position="53"/>
        <end position="127"/>
    </location>
</feature>
<comment type="caution">
    <text evidence="5">The sequence shown here is derived from an EMBL/GenBank/DDBJ whole genome shotgun (WGS) entry which is preliminary data.</text>
</comment>
<feature type="compositionally biased region" description="Low complexity" evidence="3">
    <location>
        <begin position="9"/>
        <end position="20"/>
    </location>
</feature>
<feature type="region of interest" description="Disordered" evidence="3">
    <location>
        <begin position="137"/>
        <end position="180"/>
    </location>
</feature>
<dbReference type="Proteomes" id="UP000807353">
    <property type="component" value="Unassembled WGS sequence"/>
</dbReference>
<protein>
    <recommendedName>
        <fullName evidence="4">TEA domain-containing protein</fullName>
    </recommendedName>
</protein>
<name>A0A9P5YGR7_9AGAR</name>
<evidence type="ECO:0000256" key="2">
    <source>
        <dbReference type="PROSITE-ProRule" id="PRU00505"/>
    </source>
</evidence>
<evidence type="ECO:0000256" key="1">
    <source>
        <dbReference type="ARBA" id="ARBA00008421"/>
    </source>
</evidence>
<dbReference type="OrthoDB" id="10006572at2759"/>
<dbReference type="PROSITE" id="PS51088">
    <property type="entry name" value="TEA_2"/>
    <property type="match status" value="1"/>
</dbReference>
<evidence type="ECO:0000313" key="5">
    <source>
        <dbReference type="EMBL" id="KAF9468360.1"/>
    </source>
</evidence>
<proteinExistence type="inferred from homology"/>
<evidence type="ECO:0000259" key="4">
    <source>
        <dbReference type="PROSITE" id="PS51088"/>
    </source>
</evidence>
<evidence type="ECO:0000313" key="6">
    <source>
        <dbReference type="Proteomes" id="UP000807353"/>
    </source>
</evidence>
<organism evidence="5 6">
    <name type="scientific">Collybia nuda</name>
    <dbReference type="NCBI Taxonomy" id="64659"/>
    <lineage>
        <taxon>Eukaryota</taxon>
        <taxon>Fungi</taxon>
        <taxon>Dikarya</taxon>
        <taxon>Basidiomycota</taxon>
        <taxon>Agaricomycotina</taxon>
        <taxon>Agaricomycetes</taxon>
        <taxon>Agaricomycetidae</taxon>
        <taxon>Agaricales</taxon>
        <taxon>Tricholomatineae</taxon>
        <taxon>Clitocybaceae</taxon>
        <taxon>Collybia</taxon>
    </lineage>
</organism>
<sequence>MRPTHQEHSLSPALSPHHSSTPNAYKLPPTSQDQTTHKVLQSIVKGRRSWKTLGGGELVWPPKLEAALLKGLERYQPDDSRETRLLGRFPMRNRFISDYIFSTTGKRRTAKQVGSRLQQLKVTDTGSKRLLMSLVSPLGPPGPAYRRRRLGRYTRGGYDSDSTSDTSSRPTTPTNIPNYDYELDTPSVIHIDLLPDAPTGPYSVSPDQPSPFDGSDIIEASQKPRRLDSIDPTITFVSRSPISAQSYFIVKLAGMSVFSETTLLTPAGPAPRDAGGALLFSTKLVPGWWDKILDSPDPTQYTILQEVIHDSPSSFLAFSAVYKFRYPSGSRHHHTHPPPMSRRLGGGVQIKYESKDSFDDLIATDGYFSDMGFKRIGPYDDHFTIAVEPGWGGHEYSPLQMPIVSNQSSIYTQSTPGGKLYNDFDSPPSLVSASFLTENTNYGIHSMNNLMHPHHQLHRCF</sequence>
<dbReference type="InterPro" id="IPR038096">
    <property type="entry name" value="TEA/ATTS_sf"/>
</dbReference>
<reference evidence="5" key="1">
    <citation type="submission" date="2020-11" db="EMBL/GenBank/DDBJ databases">
        <authorList>
            <consortium name="DOE Joint Genome Institute"/>
            <person name="Ahrendt S."/>
            <person name="Riley R."/>
            <person name="Andreopoulos W."/>
            <person name="Labutti K."/>
            <person name="Pangilinan J."/>
            <person name="Ruiz-Duenas F.J."/>
            <person name="Barrasa J.M."/>
            <person name="Sanchez-Garcia M."/>
            <person name="Camarero S."/>
            <person name="Miyauchi S."/>
            <person name="Serrano A."/>
            <person name="Linde D."/>
            <person name="Babiker R."/>
            <person name="Drula E."/>
            <person name="Ayuso-Fernandez I."/>
            <person name="Pacheco R."/>
            <person name="Padilla G."/>
            <person name="Ferreira P."/>
            <person name="Barriuso J."/>
            <person name="Kellner H."/>
            <person name="Castanera R."/>
            <person name="Alfaro M."/>
            <person name="Ramirez L."/>
            <person name="Pisabarro A.G."/>
            <person name="Kuo A."/>
            <person name="Tritt A."/>
            <person name="Lipzen A."/>
            <person name="He G."/>
            <person name="Yan M."/>
            <person name="Ng V."/>
            <person name="Cullen D."/>
            <person name="Martin F."/>
            <person name="Rosso M.-N."/>
            <person name="Henrissat B."/>
            <person name="Hibbett D."/>
            <person name="Martinez A.T."/>
            <person name="Grigoriev I.V."/>
        </authorList>
    </citation>
    <scope>NUCLEOTIDE SEQUENCE</scope>
    <source>
        <strain evidence="5">CBS 247.69</strain>
    </source>
</reference>
<gene>
    <name evidence="5" type="ORF">BDZ94DRAFT_782548</name>
</gene>
<dbReference type="SMART" id="SM00426">
    <property type="entry name" value="TEA"/>
    <property type="match status" value="1"/>
</dbReference>
<accession>A0A9P5YGR7</accession>